<dbReference type="Pfam" id="PF17766">
    <property type="entry name" value="fn3_6"/>
    <property type="match status" value="2"/>
</dbReference>
<organism evidence="18 19">
    <name type="scientific">Morus notabilis</name>
    <dbReference type="NCBI Taxonomy" id="981085"/>
    <lineage>
        <taxon>Eukaryota</taxon>
        <taxon>Viridiplantae</taxon>
        <taxon>Streptophyta</taxon>
        <taxon>Embryophyta</taxon>
        <taxon>Tracheophyta</taxon>
        <taxon>Spermatophyta</taxon>
        <taxon>Magnoliopsida</taxon>
        <taxon>eudicotyledons</taxon>
        <taxon>Gunneridae</taxon>
        <taxon>Pentapetalae</taxon>
        <taxon>rosids</taxon>
        <taxon>fabids</taxon>
        <taxon>Rosales</taxon>
        <taxon>Moraceae</taxon>
        <taxon>Moreae</taxon>
        <taxon>Morus</taxon>
    </lineage>
</organism>
<accession>W9RYM8</accession>
<keyword evidence="13" id="KW-1133">Transmembrane helix</keyword>
<name>W9RYM8_9ROSA</name>
<keyword evidence="8 12" id="KW-0378">Hydrolase</keyword>
<reference evidence="19" key="1">
    <citation type="submission" date="2013-01" db="EMBL/GenBank/DDBJ databases">
        <title>Draft Genome Sequence of a Mulberry Tree, Morus notabilis C.K. Schneid.</title>
        <authorList>
            <person name="He N."/>
            <person name="Zhao S."/>
        </authorList>
    </citation>
    <scope>NUCLEOTIDE SEQUENCE</scope>
</reference>
<dbReference type="SUPFAM" id="SSF52025">
    <property type="entry name" value="PA domain"/>
    <property type="match status" value="1"/>
</dbReference>
<evidence type="ECO:0000256" key="9">
    <source>
        <dbReference type="ARBA" id="ARBA00022825"/>
    </source>
</evidence>
<evidence type="ECO:0000256" key="2">
    <source>
        <dbReference type="ARBA" id="ARBA00004271"/>
    </source>
</evidence>
<dbReference type="CDD" id="cd02120">
    <property type="entry name" value="PA_subtilisin_like"/>
    <property type="match status" value="1"/>
</dbReference>
<feature type="active site" description="Charge relay system" evidence="11 12">
    <location>
        <position position="237"/>
    </location>
</feature>
<evidence type="ECO:0000256" key="5">
    <source>
        <dbReference type="ARBA" id="ARBA00022525"/>
    </source>
</evidence>
<keyword evidence="10" id="KW-0325">Glycoprotein</keyword>
<feature type="transmembrane region" description="Helical" evidence="13">
    <location>
        <begin position="52"/>
        <end position="75"/>
    </location>
</feature>
<evidence type="ECO:0000256" key="8">
    <source>
        <dbReference type="ARBA" id="ARBA00022801"/>
    </source>
</evidence>
<dbReference type="Pfam" id="PF02225">
    <property type="entry name" value="PA"/>
    <property type="match status" value="1"/>
</dbReference>
<feature type="domain" description="PA" evidence="15">
    <location>
        <begin position="458"/>
        <end position="545"/>
    </location>
</feature>
<dbReference type="PANTHER" id="PTHR10795">
    <property type="entry name" value="PROPROTEIN CONVERTASE SUBTILISIN/KEXIN"/>
    <property type="match status" value="1"/>
</dbReference>
<gene>
    <name evidence="18" type="ORF">L484_023157</name>
</gene>
<evidence type="ECO:0000256" key="10">
    <source>
        <dbReference type="ARBA" id="ARBA00023180"/>
    </source>
</evidence>
<dbReference type="GO" id="GO:0048046">
    <property type="term" value="C:apoplast"/>
    <property type="evidence" value="ECO:0007669"/>
    <property type="project" value="UniProtKB-SubCell"/>
</dbReference>
<feature type="active site" description="Charge relay system" evidence="11 12">
    <location>
        <position position="301"/>
    </location>
</feature>
<feature type="domain" description="Subtilisin-like protease fibronectin type-III" evidence="17">
    <location>
        <begin position="740"/>
        <end position="836"/>
    </location>
</feature>
<evidence type="ECO:0000259" key="16">
    <source>
        <dbReference type="Pfam" id="PF05922"/>
    </source>
</evidence>
<evidence type="ECO:0000256" key="4">
    <source>
        <dbReference type="ARBA" id="ARBA00022523"/>
    </source>
</evidence>
<evidence type="ECO:0000259" key="14">
    <source>
        <dbReference type="Pfam" id="PF00082"/>
    </source>
</evidence>
<dbReference type="Pfam" id="PF05922">
    <property type="entry name" value="Inhibitor_I9"/>
    <property type="match status" value="1"/>
</dbReference>
<dbReference type="GO" id="GO:0004252">
    <property type="term" value="F:serine-type endopeptidase activity"/>
    <property type="evidence" value="ECO:0007669"/>
    <property type="project" value="UniProtKB-UniRule"/>
</dbReference>
<dbReference type="PRINTS" id="PR00723">
    <property type="entry name" value="SUBTILISIN"/>
</dbReference>
<evidence type="ECO:0000256" key="7">
    <source>
        <dbReference type="ARBA" id="ARBA00022729"/>
    </source>
</evidence>
<dbReference type="InterPro" id="IPR045051">
    <property type="entry name" value="SBT"/>
</dbReference>
<dbReference type="InterPro" id="IPR000209">
    <property type="entry name" value="Peptidase_S8/S53_dom"/>
</dbReference>
<keyword evidence="9 12" id="KW-0720">Serine protease</keyword>
<dbReference type="InterPro" id="IPR036852">
    <property type="entry name" value="Peptidase_S8/S53_dom_sf"/>
</dbReference>
<keyword evidence="13" id="KW-0812">Transmembrane</keyword>
<evidence type="ECO:0000256" key="6">
    <source>
        <dbReference type="ARBA" id="ARBA00022670"/>
    </source>
</evidence>
<dbReference type="SUPFAM" id="SSF52743">
    <property type="entry name" value="Subtilisin-like"/>
    <property type="match status" value="1"/>
</dbReference>
<dbReference type="InterPro" id="IPR010259">
    <property type="entry name" value="S8pro/Inhibitor_I9"/>
</dbReference>
<dbReference type="Gene3D" id="3.40.50.200">
    <property type="entry name" value="Peptidase S8/S53 domain"/>
    <property type="match status" value="1"/>
</dbReference>
<proteinExistence type="inferred from homology"/>
<keyword evidence="19" id="KW-1185">Reference proteome</keyword>
<feature type="domain" description="Inhibitor I9" evidence="16">
    <location>
        <begin position="123"/>
        <end position="203"/>
    </location>
</feature>
<evidence type="ECO:0000256" key="13">
    <source>
        <dbReference type="SAM" id="Phobius"/>
    </source>
</evidence>
<keyword evidence="6 12" id="KW-0645">Protease</keyword>
<dbReference type="GO" id="GO:0009609">
    <property type="term" value="P:response to symbiotic bacterium"/>
    <property type="evidence" value="ECO:0007669"/>
    <property type="project" value="UniProtKB-ARBA"/>
</dbReference>
<dbReference type="CDD" id="cd04852">
    <property type="entry name" value="Peptidases_S8_3"/>
    <property type="match status" value="1"/>
</dbReference>
<dbReference type="EMBL" id="KE345823">
    <property type="protein sequence ID" value="EXC17803.1"/>
    <property type="molecule type" value="Genomic_DNA"/>
</dbReference>
<evidence type="ECO:0000259" key="17">
    <source>
        <dbReference type="Pfam" id="PF17766"/>
    </source>
</evidence>
<dbReference type="InterPro" id="IPR046450">
    <property type="entry name" value="PA_dom_sf"/>
</dbReference>
<dbReference type="Gene3D" id="3.30.70.80">
    <property type="entry name" value="Peptidase S8 propeptide/proteinase inhibitor I9"/>
    <property type="match status" value="1"/>
</dbReference>
<dbReference type="InterPro" id="IPR037045">
    <property type="entry name" value="S8pro/Inhibitor_I9_sf"/>
</dbReference>
<comment type="similarity">
    <text evidence="3 12">Belongs to the peptidase S8 family.</text>
</comment>
<dbReference type="GO" id="GO:0006508">
    <property type="term" value="P:proteolysis"/>
    <property type="evidence" value="ECO:0007669"/>
    <property type="project" value="UniProtKB-KW"/>
</dbReference>
<protein>
    <submittedName>
        <fullName evidence="18">Subtilisin-like protease SDD1</fullName>
    </submittedName>
</protein>
<dbReference type="PROSITE" id="PS51892">
    <property type="entry name" value="SUBTILASE"/>
    <property type="match status" value="1"/>
</dbReference>
<evidence type="ECO:0000256" key="12">
    <source>
        <dbReference type="PROSITE-ProRule" id="PRU01240"/>
    </source>
</evidence>
<dbReference type="Pfam" id="PF00082">
    <property type="entry name" value="Peptidase_S8"/>
    <property type="match status" value="1"/>
</dbReference>
<keyword evidence="4" id="KW-0052">Apoplast</keyword>
<feature type="active site" description="Charge relay system" evidence="11 12">
    <location>
        <position position="626"/>
    </location>
</feature>
<evidence type="ECO:0000256" key="1">
    <source>
        <dbReference type="ARBA" id="ARBA00002076"/>
    </source>
</evidence>
<dbReference type="Gene3D" id="3.50.30.30">
    <property type="match status" value="1"/>
</dbReference>
<dbReference type="Proteomes" id="UP000030645">
    <property type="component" value="Unassembled WGS sequence"/>
</dbReference>
<dbReference type="InterPro" id="IPR015500">
    <property type="entry name" value="Peptidase_S8_subtilisin-rel"/>
</dbReference>
<evidence type="ECO:0000313" key="19">
    <source>
        <dbReference type="Proteomes" id="UP000030645"/>
    </source>
</evidence>
<evidence type="ECO:0000259" key="15">
    <source>
        <dbReference type="Pfam" id="PF02225"/>
    </source>
</evidence>
<evidence type="ECO:0000256" key="11">
    <source>
        <dbReference type="PIRSR" id="PIRSR615500-1"/>
    </source>
</evidence>
<dbReference type="InterPro" id="IPR003137">
    <property type="entry name" value="PA_domain"/>
</dbReference>
<dbReference type="GO" id="GO:0009610">
    <property type="term" value="P:response to symbiotic fungus"/>
    <property type="evidence" value="ECO:0007669"/>
    <property type="project" value="UniProtKB-ARBA"/>
</dbReference>
<keyword evidence="5" id="KW-0964">Secreted</keyword>
<dbReference type="InterPro" id="IPR041469">
    <property type="entry name" value="Subtilisin-like_FN3"/>
</dbReference>
<dbReference type="InterPro" id="IPR034197">
    <property type="entry name" value="Peptidases_S8_3"/>
</dbReference>
<keyword evidence="13" id="KW-0472">Membrane</keyword>
<dbReference type="eggNOG" id="ENOG502QPQR">
    <property type="taxonomic scope" value="Eukaryota"/>
</dbReference>
<keyword evidence="7" id="KW-0732">Signal</keyword>
<feature type="transmembrane region" description="Helical" evidence="13">
    <location>
        <begin position="82"/>
        <end position="104"/>
    </location>
</feature>
<evidence type="ECO:0000256" key="3">
    <source>
        <dbReference type="ARBA" id="ARBA00011073"/>
    </source>
</evidence>
<dbReference type="FunFam" id="3.50.30.30:FF:000005">
    <property type="entry name" value="subtilisin-like protease SBT1.5"/>
    <property type="match status" value="1"/>
</dbReference>
<comment type="subcellular location">
    <subcellularLocation>
        <location evidence="2">Secreted</location>
        <location evidence="2">Extracellular space</location>
        <location evidence="2">Apoplast</location>
    </subcellularLocation>
</comment>
<dbReference type="Gene3D" id="2.60.40.2310">
    <property type="match status" value="2"/>
</dbReference>
<feature type="domain" description="Peptidase S8/S53" evidence="14">
    <location>
        <begin position="228"/>
        <end position="662"/>
    </location>
</feature>
<sequence>MPDVITFTEVKQKATYNVTFSLGDYRRKNGGGAFGQGFLRWVSSERSVRSPISVMFLSVANTFDIAKLSFITFIYFEKKGNLFNMATTSLLSFIFVLNFFHVIALQSEVISVSQTTESSSLQNYIIHVKPPKGRVLSQSEDLESWYRSFLPATTAASSDNQPRMLYAYRNVLRGFAARLTQDQVRAMEGKDGFISARPERILKKLTTHTPNFLGLHQQKGFWRDSNFGKGVIIGVLDGGIFPSHPSFSDEGMPPPPAKWKGRCDFNVSDCNNKLIGARSFNLAAKATKGDKAEPPIDEDGHGTHTASTAAGGFVNYADVLGNAKGTAVGMAPYAHLAIYKVCFGEDCPDADILAALDAAVEDGVDVLSLSLGDVSRPFFNDSLAIGAFAATEKGILVSCSAGNSGPVNSTLSNEAPWILTVGASTIDRKIIATAKLGNDEEFDGESIHRGDFPQTSWPLVYAGINGKADSAFCAEGSLKDIDVKNKVVLCERGGGVGRIAKGEEVKNAGGAAMILVNQESDGFSTEADPHALPAAHVSFADGLKIKAYINSTATPTATLFFKGTVIGDSLAPFIASFSSRGPNLASPGILKPDIIGPGVSILAAWPFPLDNNTNPKSPFNIMSGTSMSCPHLSGIAVLLKSSHPYWSPAAIKSAIMTTADIVNLEGKAILDQALTPADVFATGAGHVNPIKANDPGLIYDLQPDDYIPYLCGLGYNDKEVGIVARRPIKCSEKPSIPEGELNYPSFSVTLGPSQTFTRTVTNVGEAYSTYTANIMAPDGVYVSVKPSKLYFSKVNQKATYSVNFSRITSSGETGPYGQGFLTWVSARHCVRSPISVKFQ</sequence>
<dbReference type="FunFam" id="3.40.50.200:FF:000006">
    <property type="entry name" value="Subtilisin-like protease SBT1.5"/>
    <property type="match status" value="1"/>
</dbReference>
<feature type="domain" description="Subtilisin-like protease fibronectin type-III" evidence="17">
    <location>
        <begin position="2"/>
        <end position="54"/>
    </location>
</feature>
<dbReference type="AlphaFoldDB" id="W9RYM8"/>
<comment type="function">
    <text evidence="1">Required for arbuscular mycorrhiza (AM) development during AM symbiosis with AM fungi (e.g. Glomeromycota intraradices).</text>
</comment>
<evidence type="ECO:0000313" key="18">
    <source>
        <dbReference type="EMBL" id="EXC17803.1"/>
    </source>
</evidence>